<dbReference type="PANTHER" id="PTHR11808">
    <property type="entry name" value="TRANS-SULFURATION ENZYME FAMILY MEMBER"/>
    <property type="match status" value="1"/>
</dbReference>
<evidence type="ECO:0000256" key="11">
    <source>
        <dbReference type="RuleBase" id="RU362118"/>
    </source>
</evidence>
<reference evidence="12" key="1">
    <citation type="submission" date="2022-01" db="EMBL/GenBank/DDBJ databases">
        <authorList>
            <person name="Braso-Vives M."/>
        </authorList>
    </citation>
    <scope>NUCLEOTIDE SEQUENCE</scope>
</reference>
<name>A0A8J9YYS3_BRALA</name>
<organism evidence="12 13">
    <name type="scientific">Branchiostoma lanceolatum</name>
    <name type="common">Common lancelet</name>
    <name type="synonym">Amphioxus lanceolatum</name>
    <dbReference type="NCBI Taxonomy" id="7740"/>
    <lineage>
        <taxon>Eukaryota</taxon>
        <taxon>Metazoa</taxon>
        <taxon>Chordata</taxon>
        <taxon>Cephalochordata</taxon>
        <taxon>Leptocardii</taxon>
        <taxon>Amphioxiformes</taxon>
        <taxon>Branchiostomatidae</taxon>
        <taxon>Branchiostoma</taxon>
    </lineage>
</organism>
<evidence type="ECO:0000256" key="9">
    <source>
        <dbReference type="ARBA" id="ARBA00031772"/>
    </source>
</evidence>
<comment type="similarity">
    <text evidence="3 11">Belongs to the trans-sulfuration enzymes family.</text>
</comment>
<evidence type="ECO:0000256" key="2">
    <source>
        <dbReference type="ARBA" id="ARBA00005038"/>
    </source>
</evidence>
<protein>
    <recommendedName>
        <fullName evidence="5">Cystathionine gamma-lyase</fullName>
        <ecNumber evidence="4">4.4.1.1</ecNumber>
    </recommendedName>
    <alternativeName>
        <fullName evidence="9">Cysteine-protein sulfhydrase</fullName>
    </alternativeName>
    <alternativeName>
        <fullName evidence="8">Gamma-cystathionase</fullName>
    </alternativeName>
</protein>
<evidence type="ECO:0000256" key="4">
    <source>
        <dbReference type="ARBA" id="ARBA00012085"/>
    </source>
</evidence>
<keyword evidence="6 11" id="KW-0663">Pyridoxal phosphate</keyword>
<comment type="cofactor">
    <cofactor evidence="1 11">
        <name>pyridoxal 5'-phosphate</name>
        <dbReference type="ChEBI" id="CHEBI:597326"/>
    </cofactor>
</comment>
<evidence type="ECO:0000313" key="12">
    <source>
        <dbReference type="EMBL" id="CAH1244124.1"/>
    </source>
</evidence>
<evidence type="ECO:0000256" key="7">
    <source>
        <dbReference type="ARBA" id="ARBA00023192"/>
    </source>
</evidence>
<evidence type="ECO:0000256" key="6">
    <source>
        <dbReference type="ARBA" id="ARBA00022898"/>
    </source>
</evidence>
<dbReference type="Gene3D" id="3.40.640.10">
    <property type="entry name" value="Type I PLP-dependent aspartate aminotransferase-like (Major domain)"/>
    <property type="match status" value="1"/>
</dbReference>
<dbReference type="EMBL" id="OV696698">
    <property type="protein sequence ID" value="CAH1244124.1"/>
    <property type="molecule type" value="Genomic_DNA"/>
</dbReference>
<comment type="subunit">
    <text evidence="10">Homotetramer. Interacts with CALM in a calcium-dependent manner.</text>
</comment>
<evidence type="ECO:0000256" key="8">
    <source>
        <dbReference type="ARBA" id="ARBA00029853"/>
    </source>
</evidence>
<evidence type="ECO:0000256" key="5">
    <source>
        <dbReference type="ARBA" id="ARBA00017343"/>
    </source>
</evidence>
<dbReference type="PANTHER" id="PTHR11808:SF15">
    <property type="entry name" value="CYSTATHIONINE GAMMA-LYASE"/>
    <property type="match status" value="1"/>
</dbReference>
<dbReference type="OrthoDB" id="3512640at2759"/>
<dbReference type="InterPro" id="IPR000277">
    <property type="entry name" value="Cys/Met-Metab_PyrdxlP-dep_enz"/>
</dbReference>
<proteinExistence type="inferred from homology"/>
<dbReference type="GO" id="GO:0019343">
    <property type="term" value="P:cysteine biosynthetic process via cystathionine"/>
    <property type="evidence" value="ECO:0007669"/>
    <property type="project" value="TreeGrafter"/>
</dbReference>
<dbReference type="EC" id="4.4.1.1" evidence="4"/>
<dbReference type="CDD" id="cd00614">
    <property type="entry name" value="CGS_like"/>
    <property type="match status" value="1"/>
</dbReference>
<dbReference type="Proteomes" id="UP000838412">
    <property type="component" value="Chromosome 13"/>
</dbReference>
<dbReference type="Gene3D" id="3.90.1150.10">
    <property type="entry name" value="Aspartate Aminotransferase, domain 1"/>
    <property type="match status" value="1"/>
</dbReference>
<keyword evidence="7" id="KW-0028">Amino-acid biosynthesis</keyword>
<gene>
    <name evidence="12" type="primary">CTH</name>
    <name evidence="12" type="ORF">BLAG_LOCUS6846</name>
</gene>
<evidence type="ECO:0000256" key="1">
    <source>
        <dbReference type="ARBA" id="ARBA00001933"/>
    </source>
</evidence>
<evidence type="ECO:0000256" key="3">
    <source>
        <dbReference type="ARBA" id="ARBA00009077"/>
    </source>
</evidence>
<evidence type="ECO:0000256" key="10">
    <source>
        <dbReference type="ARBA" id="ARBA00046537"/>
    </source>
</evidence>
<dbReference type="UniPathway" id="UPA00136">
    <property type="reaction ID" value="UER00202"/>
</dbReference>
<dbReference type="FunFam" id="3.90.1150.10:FF:000008">
    <property type="entry name" value="Cystathionine gamma-synthase"/>
    <property type="match status" value="1"/>
</dbReference>
<accession>A0A8J9YYS3</accession>
<dbReference type="InterPro" id="IPR015422">
    <property type="entry name" value="PyrdxlP-dep_Trfase_small"/>
</dbReference>
<dbReference type="GO" id="GO:0019346">
    <property type="term" value="P:transsulfuration"/>
    <property type="evidence" value="ECO:0007669"/>
    <property type="project" value="InterPro"/>
</dbReference>
<dbReference type="InterPro" id="IPR015421">
    <property type="entry name" value="PyrdxlP-dep_Trfase_major"/>
</dbReference>
<dbReference type="AlphaFoldDB" id="A0A8J9YYS3"/>
<evidence type="ECO:0000313" key="13">
    <source>
        <dbReference type="Proteomes" id="UP000838412"/>
    </source>
</evidence>
<dbReference type="GO" id="GO:0005737">
    <property type="term" value="C:cytoplasm"/>
    <property type="evidence" value="ECO:0007669"/>
    <property type="project" value="TreeGrafter"/>
</dbReference>
<dbReference type="GO" id="GO:0004123">
    <property type="term" value="F:cystathionine gamma-lyase activity"/>
    <property type="evidence" value="ECO:0007669"/>
    <property type="project" value="TreeGrafter"/>
</dbReference>
<dbReference type="SUPFAM" id="SSF53383">
    <property type="entry name" value="PLP-dependent transferases"/>
    <property type="match status" value="1"/>
</dbReference>
<sequence>MLIAYLRLLYNRGTASKLPRNGKIYSSFSSFGGSSQNLSRVFRPRDPALTLTSSHVIGHTPSPSPDSGFATFSNMAANHNGCMEDGDNAGFLPAFPHFATDAIHAGQDPEQWNSKAVIPPISLATTFKQKAPGQHSGFEYSRAGNPTRNCLEECFAALENGKHGLSFSSGLAATDTITKLLQSGDHIVSMDDVYGGTNRYFRRVASRNGIETSFVDCTDAANVAAALKPNTKMVWVETPTNPTLRVVDIQAVADVIKGRDIFLVSDNTFMSSYFQRPLDHGADIAFHSVTKYMNGHSDVVMGAVVTRRDDLHEKLRFLQYAVGAVPAPFDCFLVNRGLKTLAVRMKQHYQNGLAVAKFLESHPCVIKSFYPGLPSHPSYPVMQKQASGCSGMVTFRIKGGVESASKCLQYLKVFTLAESLGGIESLAEIPGLMTHMSVPKEDRDKLGIYDDLIRLSCGIEETADLIADLDQGLKKAVPEELRK</sequence>
<dbReference type="GO" id="GO:0030170">
    <property type="term" value="F:pyridoxal phosphate binding"/>
    <property type="evidence" value="ECO:0007669"/>
    <property type="project" value="InterPro"/>
</dbReference>
<dbReference type="Pfam" id="PF01053">
    <property type="entry name" value="Cys_Met_Meta_PP"/>
    <property type="match status" value="1"/>
</dbReference>
<keyword evidence="13" id="KW-1185">Reference proteome</keyword>
<comment type="pathway">
    <text evidence="2">Amino-acid biosynthesis; L-cysteine biosynthesis; L-cysteine from L-homocysteine and L-serine: step 2/2.</text>
</comment>
<keyword evidence="7" id="KW-0198">Cysteine biosynthesis</keyword>
<dbReference type="InterPro" id="IPR015424">
    <property type="entry name" value="PyrdxlP-dep_Trfase"/>
</dbReference>
<dbReference type="FunFam" id="3.40.640.10:FF:000009">
    <property type="entry name" value="Cystathionine gamma-synthase homolog"/>
    <property type="match status" value="1"/>
</dbReference>